<evidence type="ECO:0000256" key="5">
    <source>
        <dbReference type="ARBA" id="ARBA00023014"/>
    </source>
</evidence>
<dbReference type="InterPro" id="IPR001949">
    <property type="entry name" value="NADH-UbQ_OxRdtase_51kDa_CS"/>
</dbReference>
<dbReference type="Pfam" id="PF10589">
    <property type="entry name" value="NADH_4Fe-4S"/>
    <property type="match status" value="1"/>
</dbReference>
<dbReference type="HOGENOM" id="CLU_014881_0_1_9"/>
<dbReference type="GO" id="GO:0010181">
    <property type="term" value="F:FMN binding"/>
    <property type="evidence" value="ECO:0007669"/>
    <property type="project" value="InterPro"/>
</dbReference>
<evidence type="ECO:0000256" key="2">
    <source>
        <dbReference type="ARBA" id="ARBA00022485"/>
    </source>
</evidence>
<dbReference type="Gene3D" id="3.10.20.600">
    <property type="match status" value="1"/>
</dbReference>
<dbReference type="RefSeq" id="WP_044937993.1">
    <property type="nucleotide sequence ID" value="NZ_KN174161.1"/>
</dbReference>
<keyword evidence="8" id="KW-1185">Reference proteome</keyword>
<dbReference type="EMBL" id="ADLO01000001">
    <property type="protein sequence ID" value="KGF57590.1"/>
    <property type="molecule type" value="Genomic_DNA"/>
</dbReference>
<protein>
    <recommendedName>
        <fullName evidence="6">NADH-ubiquinone oxidoreductase 51kDa subunit iron-sulphur binding domain-containing protein</fullName>
    </recommendedName>
</protein>
<organism evidence="7 8">
    <name type="scientific">Flavonifractor plautii 1_3_50AFAA</name>
    <dbReference type="NCBI Taxonomy" id="742738"/>
    <lineage>
        <taxon>Bacteria</taxon>
        <taxon>Bacillati</taxon>
        <taxon>Bacillota</taxon>
        <taxon>Clostridia</taxon>
        <taxon>Eubacteriales</taxon>
        <taxon>Oscillospiraceae</taxon>
        <taxon>Flavonifractor</taxon>
    </lineage>
</organism>
<keyword evidence="2" id="KW-0004">4Fe-4S</keyword>
<dbReference type="eggNOG" id="COG1894">
    <property type="taxonomic scope" value="Bacteria"/>
</dbReference>
<evidence type="ECO:0000259" key="6">
    <source>
        <dbReference type="SMART" id="SM00928"/>
    </source>
</evidence>
<dbReference type="AlphaFoldDB" id="A0A096BEL6"/>
<dbReference type="GO" id="GO:0008137">
    <property type="term" value="F:NADH dehydrogenase (ubiquinone) activity"/>
    <property type="evidence" value="ECO:0007669"/>
    <property type="project" value="InterPro"/>
</dbReference>
<dbReference type="SUPFAM" id="SSF142019">
    <property type="entry name" value="Nqo1 FMN-binding domain-like"/>
    <property type="match status" value="1"/>
</dbReference>
<comment type="caution">
    <text evidence="7">The sequence shown here is derived from an EMBL/GenBank/DDBJ whole genome shotgun (WGS) entry which is preliminary data.</text>
</comment>
<reference evidence="7 8" key="1">
    <citation type="submission" date="2011-08" db="EMBL/GenBank/DDBJ databases">
        <title>The Genome Sequence of Clostridium orbiscindens 1_3_50AFAA.</title>
        <authorList>
            <consortium name="The Broad Institute Genome Sequencing Platform"/>
            <person name="Earl A."/>
            <person name="Ward D."/>
            <person name="Feldgarden M."/>
            <person name="Gevers D."/>
            <person name="Daigneault M."/>
            <person name="Strauss J."/>
            <person name="Allen-Vercoe E."/>
            <person name="Young S.K."/>
            <person name="Zeng Q."/>
            <person name="Gargeya S."/>
            <person name="Fitzgerald M."/>
            <person name="Haas B."/>
            <person name="Abouelleil A."/>
            <person name="Alvarado L."/>
            <person name="Arachchi H.M."/>
            <person name="Berlin A."/>
            <person name="Brown A."/>
            <person name="Chapman S.B."/>
            <person name="Chen Z."/>
            <person name="Dunbar C."/>
            <person name="Freedman E."/>
            <person name="Gearin G."/>
            <person name="Gellesch M."/>
            <person name="Goldberg J."/>
            <person name="Griggs A."/>
            <person name="Gujja S."/>
            <person name="Heiman D."/>
            <person name="Howarth C."/>
            <person name="Larson L."/>
            <person name="Lui A."/>
            <person name="MacDonald P.J.P."/>
            <person name="Montmayeur A."/>
            <person name="Murphy C."/>
            <person name="Neiman D."/>
            <person name="Pearson M."/>
            <person name="Priest M."/>
            <person name="Roberts A."/>
            <person name="Saif S."/>
            <person name="Shea T."/>
            <person name="Shenoy N."/>
            <person name="Sisk P."/>
            <person name="Stolte C."/>
            <person name="Sykes S."/>
            <person name="Wortman J."/>
            <person name="Nusbaum C."/>
            <person name="Birren B."/>
        </authorList>
    </citation>
    <scope>NUCLEOTIDE SEQUENCE [LARGE SCALE GENOMIC DNA]</scope>
    <source>
        <strain evidence="7 8">1_3_50AFAA</strain>
    </source>
</reference>
<keyword evidence="5" id="KW-0411">Iron-sulfur</keyword>
<dbReference type="SMART" id="SM00928">
    <property type="entry name" value="NADH_4Fe-4S"/>
    <property type="match status" value="1"/>
</dbReference>
<dbReference type="InterPro" id="IPR019575">
    <property type="entry name" value="Nuop51_4Fe4S-bd"/>
</dbReference>
<feature type="domain" description="NADH-ubiquinone oxidoreductase 51kDa subunit iron-sulphur binding" evidence="6">
    <location>
        <begin position="330"/>
        <end position="375"/>
    </location>
</feature>
<dbReference type="Gene3D" id="3.40.50.11540">
    <property type="entry name" value="NADH-ubiquinone oxidoreductase 51kDa subunit"/>
    <property type="match status" value="1"/>
</dbReference>
<dbReference type="PATRIC" id="fig|742738.3.peg.5"/>
<dbReference type="Gene3D" id="1.20.1440.230">
    <property type="entry name" value="NADH-ubiquinone oxidoreductase 51kDa subunit, iron-sulphur binding domain"/>
    <property type="match status" value="1"/>
</dbReference>
<evidence type="ECO:0000256" key="4">
    <source>
        <dbReference type="ARBA" id="ARBA00023004"/>
    </source>
</evidence>
<evidence type="ECO:0000256" key="1">
    <source>
        <dbReference type="ARBA" id="ARBA00007523"/>
    </source>
</evidence>
<dbReference type="PANTHER" id="PTHR43578:SF3">
    <property type="entry name" value="NADH-QUINONE OXIDOREDUCTASE SUBUNIT F"/>
    <property type="match status" value="1"/>
</dbReference>
<dbReference type="GO" id="GO:0046872">
    <property type="term" value="F:metal ion binding"/>
    <property type="evidence" value="ECO:0007669"/>
    <property type="project" value="UniProtKB-KW"/>
</dbReference>
<evidence type="ECO:0000313" key="8">
    <source>
        <dbReference type="Proteomes" id="UP000029585"/>
    </source>
</evidence>
<evidence type="ECO:0000256" key="3">
    <source>
        <dbReference type="ARBA" id="ARBA00022723"/>
    </source>
</evidence>
<dbReference type="Pfam" id="PF01512">
    <property type="entry name" value="Complex1_51K"/>
    <property type="match status" value="1"/>
</dbReference>
<name>A0A096BEL6_FLAPL</name>
<dbReference type="InterPro" id="IPR037225">
    <property type="entry name" value="Nuo51_FMN-bd_sf"/>
</dbReference>
<gene>
    <name evidence="7" type="ORF">HMPREF9460_00005</name>
</gene>
<evidence type="ECO:0000313" key="7">
    <source>
        <dbReference type="EMBL" id="KGF57590.1"/>
    </source>
</evidence>
<dbReference type="SUPFAM" id="SSF142984">
    <property type="entry name" value="Nqo1 middle domain-like"/>
    <property type="match status" value="1"/>
</dbReference>
<keyword evidence="3" id="KW-0479">Metal-binding</keyword>
<dbReference type="SUPFAM" id="SSF140490">
    <property type="entry name" value="Nqo1C-terminal domain-like"/>
    <property type="match status" value="1"/>
</dbReference>
<dbReference type="PANTHER" id="PTHR43578">
    <property type="entry name" value="NADH-QUINONE OXIDOREDUCTASE SUBUNIT F"/>
    <property type="match status" value="1"/>
</dbReference>
<accession>A0A096BEL6</accession>
<comment type="similarity">
    <text evidence="1">Belongs to the complex I 51 kDa subunit family.</text>
</comment>
<dbReference type="Proteomes" id="UP000029585">
    <property type="component" value="Unassembled WGS sequence"/>
</dbReference>
<dbReference type="PROSITE" id="PS00645">
    <property type="entry name" value="COMPLEX1_51K_2"/>
    <property type="match status" value="1"/>
</dbReference>
<dbReference type="Gene3D" id="6.10.250.1450">
    <property type="match status" value="1"/>
</dbReference>
<dbReference type="InterPro" id="IPR037207">
    <property type="entry name" value="Nuop51_4Fe4S-bd_sf"/>
</dbReference>
<dbReference type="GO" id="GO:0051539">
    <property type="term" value="F:4 iron, 4 sulfur cluster binding"/>
    <property type="evidence" value="ECO:0007669"/>
    <property type="project" value="UniProtKB-KW"/>
</dbReference>
<dbReference type="InterPro" id="IPR011538">
    <property type="entry name" value="Nuo51_FMN-bd"/>
</dbReference>
<sequence>MSKTVCFITRNFGKYDPDSLKGYESIGGFRALRKALTMEGCDIADVLAANGVQGRGGAAYDMGKKWRQAREVPGAHKCVVCNADEGEPGTFKDRELLTHDPFQLLEGMIIAGWAVGADNGYIYLREEYSHLRPRLLSAIAQCEAAGYLGEDILGSGLNYRIHLYSGAGAYVCGEGSALAESIGGHAGRPRMKPPFIKQCGVFHLPTCVNNVESLSLVAPLLLDDEGYYKSQGTPDCPGTKMISVCGNVKRPGVFEVPFGITIREIVYDLADGMENEDYPLRLVQLGGASGRICSPAQLDTPYTYKGMRQADLTAIGSGAVLVVDERTSVIGFLRMTQEFFSHESCGQCTPCREGNRHISLLLDKVAEGTHTAQDIATLKKFADIMSSASLCGLGETAQSALLSCMKRFPEVFAVKEEVAVR</sequence>
<proteinExistence type="inferred from homology"/>
<keyword evidence="4" id="KW-0408">Iron</keyword>